<feature type="compositionally biased region" description="Low complexity" evidence="1">
    <location>
        <begin position="482"/>
        <end position="496"/>
    </location>
</feature>
<accession>A0A150GED8</accession>
<dbReference type="PROSITE" id="PS50011">
    <property type="entry name" value="PROTEIN_KINASE_DOM"/>
    <property type="match status" value="1"/>
</dbReference>
<dbReference type="InterPro" id="IPR051681">
    <property type="entry name" value="Ser/Thr_Kinases-Pseudokinases"/>
</dbReference>
<dbReference type="InterPro" id="IPR011009">
    <property type="entry name" value="Kinase-like_dom_sf"/>
</dbReference>
<protein>
    <recommendedName>
        <fullName evidence="2">Protein kinase domain-containing protein</fullName>
    </recommendedName>
</protein>
<dbReference type="InterPro" id="IPR001245">
    <property type="entry name" value="Ser-Thr/Tyr_kinase_cat_dom"/>
</dbReference>
<reference evidence="4" key="1">
    <citation type="journal article" date="2016" name="Nat. Commun.">
        <title>The Gonium pectorale genome demonstrates co-option of cell cycle regulation during the evolution of multicellularity.</title>
        <authorList>
            <person name="Hanschen E.R."/>
            <person name="Marriage T.N."/>
            <person name="Ferris P.J."/>
            <person name="Hamaji T."/>
            <person name="Toyoda A."/>
            <person name="Fujiyama A."/>
            <person name="Neme R."/>
            <person name="Noguchi H."/>
            <person name="Minakuchi Y."/>
            <person name="Suzuki M."/>
            <person name="Kawai-Toyooka H."/>
            <person name="Smith D.R."/>
            <person name="Sparks H."/>
            <person name="Anderson J."/>
            <person name="Bakaric R."/>
            <person name="Luria V."/>
            <person name="Karger A."/>
            <person name="Kirschner M.W."/>
            <person name="Durand P.M."/>
            <person name="Michod R.E."/>
            <person name="Nozaki H."/>
            <person name="Olson B.J."/>
        </authorList>
    </citation>
    <scope>NUCLEOTIDE SEQUENCE [LARGE SCALE GENOMIC DNA]</scope>
    <source>
        <strain evidence="4">NIES-2863</strain>
    </source>
</reference>
<sequence length="1002" mass="101380">MVDFGCRPELEDLDLAASPFVGPTAPTGASSTVTLNIDAGPDSTGLGAGLAAGPSGSGVQLGRQSQGSSSYRPCSTLRFGSFAHLAEAVVSPRWAGHGAHGAVVNAQWRSGCTVAVKWLVTDAADVPAAYLEALLAKMMAHPFLVQTFEAAICQLDDAWDQVELRCSPRLAPGAPAPAAPGAAAADAGCPPPRVEDELSVPAVVMDSFEGRRDPPESAGQRPVDCVGVLRQLGAAPGKYVVQIVSEWCDEGTLHAAIRGGVFRPAPPARSRTWALRALLRTAREVALGMCHLHSLGVIHGDLKPGNVLLKSSRVDSRGFVAKVADFGLSRLLRGPGEQYVATEEWATVPYMAGEYLDNRLCKSSDVYSFGVLLWQMYTGKKPFAEHLEAQVAVGVMLGNLSLEWPAGMPPPLLRLGQACCRHDPDQRPTFKEVAVALAGIETEVKQLHAAAKTRSAYRDVRPALPPLLALQPRRQLAVPAALEQYQQQQRQEQQAAPAPPWQSTGWVAPPSVTSAPAAAAAAAARPECGSSAVASGAPAPADLSEQLRSFSLGRPTAAAAESLPPRFFTDGGSPPTAANGTSPYGVPYGTSPYGAPLGSSAAVLPYMPMVTTAAGVDAEAAATPSWGRHSWVSAPMGMSAPLPPAMPVPLPVPSPEMFRCPSGGGAGLLSRVPLPPPPGCSPFTTEAAGVSSRSAALPTPTAVAYVSTRPSHASAAMLGAAPALGSCRRPSADAALYAGSAAAAYAAAAGAPWRPVSAGFAHGHMAAAAPPPYYETAANRCAANPDVCWWGEAGRMELLFVASSLGAGGGGYIPNSGPFSVDEDGSSCCGGAGGGGGDSKAANVAGWGLPRVWSTPRESAAAAAAAVVEAGVVPAPAPPPAGGGEASLADGGRGGGGSACSLSSCSSGSRSHGVVTCGSCTGCGGASAAGAGGWQYGPYGGRVSTSGSSGLAAMPHVGSRRISLGPLLTLVPEDYHAELEAAAAAAAGSGEGYGYGALQRSA</sequence>
<dbReference type="OrthoDB" id="1668230at2759"/>
<dbReference type="InterPro" id="IPR008271">
    <property type="entry name" value="Ser/Thr_kinase_AS"/>
</dbReference>
<evidence type="ECO:0000313" key="3">
    <source>
        <dbReference type="EMBL" id="KXZ48178.1"/>
    </source>
</evidence>
<dbReference type="AlphaFoldDB" id="A0A150GED8"/>
<organism evidence="3 4">
    <name type="scientific">Gonium pectorale</name>
    <name type="common">Green alga</name>
    <dbReference type="NCBI Taxonomy" id="33097"/>
    <lineage>
        <taxon>Eukaryota</taxon>
        <taxon>Viridiplantae</taxon>
        <taxon>Chlorophyta</taxon>
        <taxon>core chlorophytes</taxon>
        <taxon>Chlorophyceae</taxon>
        <taxon>CS clade</taxon>
        <taxon>Chlamydomonadales</taxon>
        <taxon>Volvocaceae</taxon>
        <taxon>Gonium</taxon>
    </lineage>
</organism>
<feature type="region of interest" description="Disordered" evidence="1">
    <location>
        <begin position="561"/>
        <end position="583"/>
    </location>
</feature>
<feature type="domain" description="Protein kinase" evidence="2">
    <location>
        <begin position="89"/>
        <end position="451"/>
    </location>
</feature>
<dbReference type="STRING" id="33097.A0A150GED8"/>
<evidence type="ECO:0000313" key="4">
    <source>
        <dbReference type="Proteomes" id="UP000075714"/>
    </source>
</evidence>
<feature type="region of interest" description="Disordered" evidence="1">
    <location>
        <begin position="482"/>
        <end position="510"/>
    </location>
</feature>
<dbReference type="SMART" id="SM00220">
    <property type="entry name" value="S_TKc"/>
    <property type="match status" value="1"/>
</dbReference>
<dbReference type="PANTHER" id="PTHR44329:SF261">
    <property type="entry name" value="ZINC FINGER CONTAINING PROTEIN KINASE-RELATED"/>
    <property type="match status" value="1"/>
</dbReference>
<proteinExistence type="predicted"/>
<dbReference type="GO" id="GO:0005524">
    <property type="term" value="F:ATP binding"/>
    <property type="evidence" value="ECO:0007669"/>
    <property type="project" value="InterPro"/>
</dbReference>
<name>A0A150GED8_GONPE</name>
<comment type="caution">
    <text evidence="3">The sequence shown here is derived from an EMBL/GenBank/DDBJ whole genome shotgun (WGS) entry which is preliminary data.</text>
</comment>
<dbReference type="Pfam" id="PF07714">
    <property type="entry name" value="PK_Tyr_Ser-Thr"/>
    <property type="match status" value="1"/>
</dbReference>
<gene>
    <name evidence="3" type="ORF">GPECTOR_30g274</name>
</gene>
<evidence type="ECO:0000256" key="1">
    <source>
        <dbReference type="SAM" id="MobiDB-lite"/>
    </source>
</evidence>
<dbReference type="InterPro" id="IPR000719">
    <property type="entry name" value="Prot_kinase_dom"/>
</dbReference>
<dbReference type="SUPFAM" id="SSF56112">
    <property type="entry name" value="Protein kinase-like (PK-like)"/>
    <property type="match status" value="1"/>
</dbReference>
<dbReference type="EMBL" id="LSYV01000031">
    <property type="protein sequence ID" value="KXZ48178.1"/>
    <property type="molecule type" value="Genomic_DNA"/>
</dbReference>
<dbReference type="PANTHER" id="PTHR44329">
    <property type="entry name" value="SERINE/THREONINE-PROTEIN KINASE TNNI3K-RELATED"/>
    <property type="match status" value="1"/>
</dbReference>
<keyword evidence="4" id="KW-1185">Reference proteome</keyword>
<dbReference type="Proteomes" id="UP000075714">
    <property type="component" value="Unassembled WGS sequence"/>
</dbReference>
<dbReference type="Gene3D" id="1.10.510.10">
    <property type="entry name" value="Transferase(Phosphotransferase) domain 1"/>
    <property type="match status" value="1"/>
</dbReference>
<dbReference type="PROSITE" id="PS00108">
    <property type="entry name" value="PROTEIN_KINASE_ST"/>
    <property type="match status" value="1"/>
</dbReference>
<evidence type="ECO:0000259" key="2">
    <source>
        <dbReference type="PROSITE" id="PS50011"/>
    </source>
</evidence>
<dbReference type="GO" id="GO:0004674">
    <property type="term" value="F:protein serine/threonine kinase activity"/>
    <property type="evidence" value="ECO:0007669"/>
    <property type="project" value="TreeGrafter"/>
</dbReference>